<dbReference type="AlphaFoldDB" id="A0A1T4WAN0"/>
<protein>
    <submittedName>
        <fullName evidence="1">Uncharacterized protein</fullName>
    </submittedName>
</protein>
<organism evidence="1 2">
    <name type="scientific">Thiothrix eikelboomii</name>
    <dbReference type="NCBI Taxonomy" id="92487"/>
    <lineage>
        <taxon>Bacteria</taxon>
        <taxon>Pseudomonadati</taxon>
        <taxon>Pseudomonadota</taxon>
        <taxon>Gammaproteobacteria</taxon>
        <taxon>Thiotrichales</taxon>
        <taxon>Thiotrichaceae</taxon>
        <taxon>Thiothrix</taxon>
    </lineage>
</organism>
<dbReference type="Proteomes" id="UP000190460">
    <property type="component" value="Unassembled WGS sequence"/>
</dbReference>
<sequence length="231" mass="26443">MINQFPMIPVFNERKHIKDGFFSCESIVENKGNSVFSLELIGTEKLIDDYINNLIIIDIKLSYIEDKVFDRLIESKKLKESTSFEENVLSYKCQGLDVDSSKFSELLGKAYLNDDGNYFHENILNINLILLKESVDWNFFYFEIDPPINKGNTHAYKQKFSNGRGYIDMDISGGQCCLSVNSTTYGYFTKSNDCRPIEWGASSNEFQRANISSNKDGSNYTISGGWQRIAQ</sequence>
<dbReference type="EMBL" id="FUYB01000004">
    <property type="protein sequence ID" value="SKA73761.1"/>
    <property type="molecule type" value="Genomic_DNA"/>
</dbReference>
<evidence type="ECO:0000313" key="2">
    <source>
        <dbReference type="Proteomes" id="UP000190460"/>
    </source>
</evidence>
<reference evidence="1 2" key="1">
    <citation type="submission" date="2017-02" db="EMBL/GenBank/DDBJ databases">
        <authorList>
            <person name="Peterson S.W."/>
        </authorList>
    </citation>
    <scope>NUCLEOTIDE SEQUENCE [LARGE SCALE GENOMIC DNA]</scope>
    <source>
        <strain evidence="1 2">ATCC 49788</strain>
    </source>
</reference>
<gene>
    <name evidence="1" type="ORF">SAMN02745130_01276</name>
</gene>
<evidence type="ECO:0000313" key="1">
    <source>
        <dbReference type="EMBL" id="SKA73761.1"/>
    </source>
</evidence>
<keyword evidence="2" id="KW-1185">Reference proteome</keyword>
<name>A0A1T4WAN0_9GAMM</name>
<dbReference type="RefSeq" id="WP_078921747.1">
    <property type="nucleotide sequence ID" value="NZ_FUYB01000004.1"/>
</dbReference>
<proteinExistence type="predicted"/>
<accession>A0A1T4WAN0</accession>
<dbReference type="STRING" id="92487.SAMN02745130_01276"/>